<feature type="chain" id="PRO_5022112308" evidence="1">
    <location>
        <begin position="28"/>
        <end position="1240"/>
    </location>
</feature>
<evidence type="ECO:0000259" key="3">
    <source>
        <dbReference type="Pfam" id="PF07587"/>
    </source>
</evidence>
<dbReference type="Pfam" id="PF07583">
    <property type="entry name" value="PSCyt2"/>
    <property type="match status" value="1"/>
</dbReference>
<dbReference type="InterPro" id="IPR011429">
    <property type="entry name" value="Cyt_c_Planctomycete-type"/>
</dbReference>
<feature type="domain" description="DUF1549" evidence="2">
    <location>
        <begin position="157"/>
        <end position="361"/>
    </location>
</feature>
<keyword evidence="6" id="KW-1185">Reference proteome</keyword>
<proteinExistence type="predicted"/>
<feature type="domain" description="DUF1553" evidence="3">
    <location>
        <begin position="925"/>
        <end position="1185"/>
    </location>
</feature>
<name>A0A517ZP14_9PLAN</name>
<dbReference type="InterPro" id="IPR013320">
    <property type="entry name" value="ConA-like_dom_sf"/>
</dbReference>
<dbReference type="InterPro" id="IPR011444">
    <property type="entry name" value="DUF1549"/>
</dbReference>
<gene>
    <name evidence="5" type="ORF">Mal52_26970</name>
</gene>
<dbReference type="PANTHER" id="PTHR35889:SF3">
    <property type="entry name" value="F-BOX DOMAIN-CONTAINING PROTEIN"/>
    <property type="match status" value="1"/>
</dbReference>
<feature type="signal peptide" evidence="1">
    <location>
        <begin position="1"/>
        <end position="27"/>
    </location>
</feature>
<evidence type="ECO:0000313" key="6">
    <source>
        <dbReference type="Proteomes" id="UP000319383"/>
    </source>
</evidence>
<dbReference type="Gene3D" id="2.60.120.200">
    <property type="match status" value="1"/>
</dbReference>
<dbReference type="Proteomes" id="UP000319383">
    <property type="component" value="Chromosome"/>
</dbReference>
<dbReference type="EMBL" id="CP036276">
    <property type="protein sequence ID" value="QDU44219.1"/>
    <property type="molecule type" value="Genomic_DNA"/>
</dbReference>
<reference evidence="5 6" key="1">
    <citation type="submission" date="2019-02" db="EMBL/GenBank/DDBJ databases">
        <title>Deep-cultivation of Planctomycetes and their phenomic and genomic characterization uncovers novel biology.</title>
        <authorList>
            <person name="Wiegand S."/>
            <person name="Jogler M."/>
            <person name="Boedeker C."/>
            <person name="Pinto D."/>
            <person name="Vollmers J."/>
            <person name="Rivas-Marin E."/>
            <person name="Kohn T."/>
            <person name="Peeters S.H."/>
            <person name="Heuer A."/>
            <person name="Rast P."/>
            <person name="Oberbeckmann S."/>
            <person name="Bunk B."/>
            <person name="Jeske O."/>
            <person name="Meyerdierks A."/>
            <person name="Storesund J.E."/>
            <person name="Kallscheuer N."/>
            <person name="Luecker S."/>
            <person name="Lage O.M."/>
            <person name="Pohl T."/>
            <person name="Merkel B.J."/>
            <person name="Hornburger P."/>
            <person name="Mueller R.-W."/>
            <person name="Bruemmer F."/>
            <person name="Labrenz M."/>
            <person name="Spormann A.M."/>
            <person name="Op den Camp H."/>
            <person name="Overmann J."/>
            <person name="Amann R."/>
            <person name="Jetten M.S.M."/>
            <person name="Mascher T."/>
            <person name="Medema M.H."/>
            <person name="Devos D.P."/>
            <person name="Kaster A.-K."/>
            <person name="Ovreas L."/>
            <person name="Rohde M."/>
            <person name="Galperin M.Y."/>
            <person name="Jogler C."/>
        </authorList>
    </citation>
    <scope>NUCLEOTIDE SEQUENCE [LARGE SCALE GENOMIC DNA]</scope>
    <source>
        <strain evidence="5 6">Mal52</strain>
    </source>
</reference>
<dbReference type="SUPFAM" id="SSF49899">
    <property type="entry name" value="Concanavalin A-like lectins/glucanases"/>
    <property type="match status" value="1"/>
</dbReference>
<protein>
    <submittedName>
        <fullName evidence="5">Planctomycete cytochrome C</fullName>
    </submittedName>
</protein>
<dbReference type="KEGG" id="sdyn:Mal52_26970"/>
<evidence type="ECO:0000313" key="5">
    <source>
        <dbReference type="EMBL" id="QDU44219.1"/>
    </source>
</evidence>
<feature type="domain" description="Cytochrome C Planctomycete-type" evidence="4">
    <location>
        <begin position="47"/>
        <end position="107"/>
    </location>
</feature>
<keyword evidence="1" id="KW-0732">Signal</keyword>
<dbReference type="PANTHER" id="PTHR35889">
    <property type="entry name" value="CYCLOINULO-OLIGOSACCHARIDE FRUCTANOTRANSFERASE-RELATED"/>
    <property type="match status" value="1"/>
</dbReference>
<dbReference type="Pfam" id="PF07587">
    <property type="entry name" value="PSD1"/>
    <property type="match status" value="1"/>
</dbReference>
<dbReference type="Pfam" id="PF07635">
    <property type="entry name" value="PSCyt1"/>
    <property type="match status" value="1"/>
</dbReference>
<organism evidence="5 6">
    <name type="scientific">Symmachiella dynata</name>
    <dbReference type="NCBI Taxonomy" id="2527995"/>
    <lineage>
        <taxon>Bacteria</taxon>
        <taxon>Pseudomonadati</taxon>
        <taxon>Planctomycetota</taxon>
        <taxon>Planctomycetia</taxon>
        <taxon>Planctomycetales</taxon>
        <taxon>Planctomycetaceae</taxon>
        <taxon>Symmachiella</taxon>
    </lineage>
</organism>
<accession>A0A517ZP14</accession>
<dbReference type="InterPro" id="IPR022655">
    <property type="entry name" value="DUF1553"/>
</dbReference>
<dbReference type="AlphaFoldDB" id="A0A517ZP14"/>
<dbReference type="Pfam" id="PF13385">
    <property type="entry name" value="Laminin_G_3"/>
    <property type="match status" value="1"/>
</dbReference>
<evidence type="ECO:0000259" key="2">
    <source>
        <dbReference type="Pfam" id="PF07583"/>
    </source>
</evidence>
<evidence type="ECO:0000256" key="1">
    <source>
        <dbReference type="SAM" id="SignalP"/>
    </source>
</evidence>
<evidence type="ECO:0000259" key="4">
    <source>
        <dbReference type="Pfam" id="PF07635"/>
    </source>
</evidence>
<sequence length="1240" mass="137130" precursor="true">MRKGVRMMRTCVITLGLLCSFVVQAQAAEPRSVDFNRDVRPILSETCFRCHGPDSAAREADLRLDNADDAFADRGDFFAIVPGEPEKSEAYQRLVADDESLRMPPPDSKLALTPEQVETLRLWIAQGAKYEKHWSFITPTRPALPTVQQADWPRNDIDHFILAQLEARGIAPAPRAARETLIRRLSLDLTGLPPTLEELDAYLADESPEAYEKVVDRLLASPAYGERMAKLWLDGARYADTNGYQNDAERFMWRWRDWVINAYNANMPFDQFTIEQLAGDLLPNATLEQRIATGFNRNHTTSDEGGIIPEEYRVDYVANRLETTSTVWLGLTMGCARCHTHKYDPITQTEYYQLFAFFNNIPEKGKDGDKGNSVPFIKAPTPQQLAEQKRLNTAIAEAEKTIAELIDGSAEQRRAWETATRQRWSAQIVNCAKATADGVTRFAFDGLDSRLTGNASLVPAHATPGVLLTADSPVTLGDVGAFDTATPITISLWIRPSETGHGTLIARRDDKRGYEIGLTDKRAVSVRLFHDGAENAINVSAAGELPAGRWSHLAVTYDGSGKAGGVQVYRDGRAEKLDVHQDTLDGSIATSESLVLGTATTDAPRFRGVVDDLCIFATEQTAEQIQELYAGRGADWDIAHIESVNSDGGATFEMREDGSVFVTSANPPREDYLVEIQTERTDLSAIRLEVLADEQLPKQGPGRGKDGVFHLSEVEAEAVSVVDPHNTQPIHFTAAYADESRDGFDVGKLIDGNVEGKNSWSVEADSKRVARSAILVATEPFGFEGGTILKIKLRHQGEIPSATLGRFRVSLNARPTAVPGVVEQIAVDVATPSEQRTESQQQRLERHFIGEQVDGGKQALARLATLQREQTEVEAAIPTTMVMQEMVQPRTAHVLIRGQYDQHGDEVTAGVPASLNPFPADEPRNRLGLARWLTSGEHPLTARVTVNRYWKMYFGTGLVKTDEDFGAQGEWPVHIDLLDWLATEFVQNGWDIKALQKTIVMSAAYQQDARVGAELLKTDPHNRLISRGPRFRMSAEMIRDNALAVSGLLVKKIGGPSVKPYQPPGLWKEVSSGVVRANLFEQDHGDNLYRRSLYTFWKRAAPPPALQTFDAPTREYCVTNRSRTNTPLQALILMNDVTYVEAARVFAQRLINEGPQDSAGRITRAFRLAVGRKPSRLEIVVLLKLLKSRMSYYRTHGDAATELLGVGEAPLDETVSPAELAAWTNIASLILCLDESITKG</sequence>